<comment type="subcellular location">
    <subcellularLocation>
        <location evidence="1">Cell membrane</location>
        <topology evidence="1">Multi-pass membrane protein</topology>
    </subcellularLocation>
</comment>
<reference evidence="9 10" key="1">
    <citation type="journal article" date="2007" name="Photosyn. Res.">
        <title>Complete nucleotide sequence of the freshwater unicellular cyanobacterium Synechococcus elongatus PCC 6301 chromosome: gene content and organization.</title>
        <authorList>
            <person name="Sugita C."/>
            <person name="Ogata K."/>
            <person name="Shikata M."/>
            <person name="Jikuya H."/>
            <person name="Takano J."/>
            <person name="Furumichi M."/>
            <person name="Kanehisa M."/>
            <person name="Omata T."/>
            <person name="Sugiura M."/>
            <person name="Sugita M."/>
        </authorList>
    </citation>
    <scope>NUCLEOTIDE SEQUENCE [LARGE SCALE GENOMIC DNA]</scope>
    <source>
        <strain evidence="10">ATCC 27144 / PCC 6301 / SAUG 1402/1</strain>
    </source>
</reference>
<evidence type="ECO:0000256" key="6">
    <source>
        <dbReference type="ARBA" id="ARBA00022989"/>
    </source>
</evidence>
<evidence type="ECO:0008006" key="11">
    <source>
        <dbReference type="Google" id="ProtNLM"/>
    </source>
</evidence>
<dbReference type="Gene3D" id="1.20.1530.20">
    <property type="match status" value="1"/>
</dbReference>
<keyword evidence="5 8" id="KW-0812">Transmembrane</keyword>
<dbReference type="AlphaFoldDB" id="A0A0H3K5Q1"/>
<evidence type="ECO:0000256" key="4">
    <source>
        <dbReference type="ARBA" id="ARBA00022475"/>
    </source>
</evidence>
<dbReference type="KEGG" id="syc:syc1298_c"/>
<name>A0A0H3K5Q1_SYNP6</name>
<accession>A0A0H3K5Q1</accession>
<dbReference type="InterPro" id="IPR038770">
    <property type="entry name" value="Na+/solute_symporter_sf"/>
</dbReference>
<feature type="transmembrane region" description="Helical" evidence="8">
    <location>
        <begin position="63"/>
        <end position="86"/>
    </location>
</feature>
<dbReference type="PANTHER" id="PTHR36838">
    <property type="entry name" value="AUXIN EFFLUX CARRIER FAMILY PROTEIN"/>
    <property type="match status" value="1"/>
</dbReference>
<evidence type="ECO:0000313" key="10">
    <source>
        <dbReference type="Proteomes" id="UP000001175"/>
    </source>
</evidence>
<feature type="transmembrane region" description="Helical" evidence="8">
    <location>
        <begin position="239"/>
        <end position="263"/>
    </location>
</feature>
<dbReference type="eggNOG" id="COG0679">
    <property type="taxonomic scope" value="Bacteria"/>
</dbReference>
<organism evidence="9 10">
    <name type="scientific">Synechococcus sp. (strain ATCC 27144 / PCC 6301 / SAUG 1402/1)</name>
    <name type="common">Anacystis nidulans</name>
    <dbReference type="NCBI Taxonomy" id="269084"/>
    <lineage>
        <taxon>Bacteria</taxon>
        <taxon>Bacillati</taxon>
        <taxon>Cyanobacteriota</taxon>
        <taxon>Cyanophyceae</taxon>
        <taxon>Synechococcales</taxon>
        <taxon>Synechococcaceae</taxon>
        <taxon>Synechococcus</taxon>
    </lineage>
</organism>
<evidence type="ECO:0000256" key="5">
    <source>
        <dbReference type="ARBA" id="ARBA00022692"/>
    </source>
</evidence>
<dbReference type="Pfam" id="PF03547">
    <property type="entry name" value="Mem_trans"/>
    <property type="match status" value="1"/>
</dbReference>
<evidence type="ECO:0000256" key="2">
    <source>
        <dbReference type="ARBA" id="ARBA00010145"/>
    </source>
</evidence>
<evidence type="ECO:0000256" key="3">
    <source>
        <dbReference type="ARBA" id="ARBA00022448"/>
    </source>
</evidence>
<keyword evidence="7 8" id="KW-0472">Membrane</keyword>
<evidence type="ECO:0000256" key="7">
    <source>
        <dbReference type="ARBA" id="ARBA00023136"/>
    </source>
</evidence>
<dbReference type="RefSeq" id="WP_011243610.1">
    <property type="nucleotide sequence ID" value="NC_006576.1"/>
</dbReference>
<dbReference type="GO" id="GO:0005886">
    <property type="term" value="C:plasma membrane"/>
    <property type="evidence" value="ECO:0007669"/>
    <property type="project" value="UniProtKB-SubCell"/>
</dbReference>
<feature type="transmembrane region" description="Helical" evidence="8">
    <location>
        <begin position="177"/>
        <end position="195"/>
    </location>
</feature>
<sequence length="323" mass="34751">MSSDILLHAYSPLVVWMGAGLALCRWLPKLLPHLLGRFLFWVGIPLQVFALCRHTDFSQALSVSSLVTLAVLCTGLSLALLIFPLLRRWQPQWVGLASEVDAVTEAARQGSFTLAVMLGNVGFIGLAVAPSLVSAPYLGWLVLYSVAHNIAGTYGAGVLVASHFSPNEITHNWRSRLISLLRLPSIWAIALGALMQGQTLPSGLETTVQTAAHAVVPAALVLGGLRLRQLQGWRSLRLALPPVCVRMLAIPLLAGLVLTLVGLQGDSRLAMVLQAGMPTGFAGLILAEEYNLDRELLASSILLSTLMLFLTLPLWVWLFGSSV</sequence>
<keyword evidence="4" id="KW-1003">Cell membrane</keyword>
<protein>
    <recommendedName>
        <fullName evidence="11">Transporter</fullName>
    </recommendedName>
</protein>
<feature type="transmembrane region" description="Helical" evidence="8">
    <location>
        <begin position="114"/>
        <end position="135"/>
    </location>
</feature>
<evidence type="ECO:0000256" key="8">
    <source>
        <dbReference type="SAM" id="Phobius"/>
    </source>
</evidence>
<dbReference type="Proteomes" id="UP000001175">
    <property type="component" value="Chromosome"/>
</dbReference>
<dbReference type="GO" id="GO:0055085">
    <property type="term" value="P:transmembrane transport"/>
    <property type="evidence" value="ECO:0007669"/>
    <property type="project" value="InterPro"/>
</dbReference>
<proteinExistence type="inferred from homology"/>
<dbReference type="InterPro" id="IPR004776">
    <property type="entry name" value="Mem_transp_PIN-like"/>
</dbReference>
<evidence type="ECO:0000256" key="1">
    <source>
        <dbReference type="ARBA" id="ARBA00004651"/>
    </source>
</evidence>
<dbReference type="PANTHER" id="PTHR36838:SF1">
    <property type="entry name" value="SLR1864 PROTEIN"/>
    <property type="match status" value="1"/>
</dbReference>
<feature type="transmembrane region" description="Helical" evidence="8">
    <location>
        <begin position="269"/>
        <end position="287"/>
    </location>
</feature>
<feature type="transmembrane region" description="Helical" evidence="8">
    <location>
        <begin position="6"/>
        <end position="27"/>
    </location>
</feature>
<comment type="similarity">
    <text evidence="2">Belongs to the auxin efflux carrier (TC 2.A.69) family.</text>
</comment>
<keyword evidence="6 8" id="KW-1133">Transmembrane helix</keyword>
<evidence type="ECO:0000313" key="9">
    <source>
        <dbReference type="EMBL" id="BAD79488.1"/>
    </source>
</evidence>
<keyword evidence="3" id="KW-0813">Transport</keyword>
<feature type="transmembrane region" description="Helical" evidence="8">
    <location>
        <begin position="207"/>
        <end position="227"/>
    </location>
</feature>
<feature type="transmembrane region" description="Helical" evidence="8">
    <location>
        <begin position="141"/>
        <end position="165"/>
    </location>
</feature>
<feature type="transmembrane region" description="Helical" evidence="8">
    <location>
        <begin position="34"/>
        <end position="51"/>
    </location>
</feature>
<feature type="transmembrane region" description="Helical" evidence="8">
    <location>
        <begin position="296"/>
        <end position="318"/>
    </location>
</feature>
<dbReference type="EMBL" id="AP008231">
    <property type="protein sequence ID" value="BAD79488.1"/>
    <property type="molecule type" value="Genomic_DNA"/>
</dbReference>
<gene>
    <name evidence="9" type="ordered locus">syc1298_c</name>
</gene>